<evidence type="ECO:0000256" key="4">
    <source>
        <dbReference type="ARBA" id="ARBA00048391"/>
    </source>
</evidence>
<dbReference type="NCBIfam" id="TIGR03534">
    <property type="entry name" value="RF_mod_PrmC"/>
    <property type="match status" value="1"/>
</dbReference>
<feature type="binding site" evidence="5">
    <location>
        <begin position="112"/>
        <end position="116"/>
    </location>
    <ligand>
        <name>S-adenosyl-L-methionine</name>
        <dbReference type="ChEBI" id="CHEBI:59789"/>
    </ligand>
</feature>
<comment type="catalytic activity">
    <reaction evidence="4 5">
        <text>L-glutaminyl-[peptide chain release factor] + S-adenosyl-L-methionine = N(5)-methyl-L-glutaminyl-[peptide chain release factor] + S-adenosyl-L-homocysteine + H(+)</text>
        <dbReference type="Rhea" id="RHEA:42896"/>
        <dbReference type="Rhea" id="RHEA-COMP:10271"/>
        <dbReference type="Rhea" id="RHEA-COMP:10272"/>
        <dbReference type="ChEBI" id="CHEBI:15378"/>
        <dbReference type="ChEBI" id="CHEBI:30011"/>
        <dbReference type="ChEBI" id="CHEBI:57856"/>
        <dbReference type="ChEBI" id="CHEBI:59789"/>
        <dbReference type="ChEBI" id="CHEBI:61891"/>
        <dbReference type="EC" id="2.1.1.297"/>
    </reaction>
</comment>
<dbReference type="Gene3D" id="3.40.50.150">
    <property type="entry name" value="Vaccinia Virus protein VP39"/>
    <property type="match status" value="1"/>
</dbReference>
<evidence type="ECO:0000259" key="7">
    <source>
        <dbReference type="Pfam" id="PF17827"/>
    </source>
</evidence>
<keyword evidence="3 5" id="KW-0949">S-adenosyl-L-methionine</keyword>
<dbReference type="NCBIfam" id="TIGR00536">
    <property type="entry name" value="hemK_fam"/>
    <property type="match status" value="1"/>
</dbReference>
<accession>A0ABP9M8S2</accession>
<evidence type="ECO:0000256" key="1">
    <source>
        <dbReference type="ARBA" id="ARBA00022603"/>
    </source>
</evidence>
<comment type="similarity">
    <text evidence="5">Belongs to the protein N5-glutamine methyltransferase family. PrmC subfamily.</text>
</comment>
<dbReference type="RefSeq" id="WP_345370690.1">
    <property type="nucleotide sequence ID" value="NZ_BAABKD010000009.1"/>
</dbReference>
<dbReference type="HAMAP" id="MF_02126">
    <property type="entry name" value="RF_methyltr_PrmC"/>
    <property type="match status" value="1"/>
</dbReference>
<dbReference type="PANTHER" id="PTHR18895:SF74">
    <property type="entry name" value="MTRF1L RELEASE FACTOR GLUTAMINE METHYLTRANSFERASE"/>
    <property type="match status" value="1"/>
</dbReference>
<reference evidence="9" key="1">
    <citation type="journal article" date="2019" name="Int. J. Syst. Evol. Microbiol.">
        <title>The Global Catalogue of Microorganisms (GCM) 10K type strain sequencing project: providing services to taxonomists for standard genome sequencing and annotation.</title>
        <authorList>
            <consortium name="The Broad Institute Genomics Platform"/>
            <consortium name="The Broad Institute Genome Sequencing Center for Infectious Disease"/>
            <person name="Wu L."/>
            <person name="Ma J."/>
        </authorList>
    </citation>
    <scope>NUCLEOTIDE SEQUENCE [LARGE SCALE GENOMIC DNA]</scope>
    <source>
        <strain evidence="9">JCM 18423</strain>
    </source>
</reference>
<proteinExistence type="inferred from homology"/>
<dbReference type="EC" id="2.1.1.297" evidence="5"/>
<dbReference type="InterPro" id="IPR007848">
    <property type="entry name" value="Small_mtfrase_dom"/>
</dbReference>
<sequence>MQTIKAVMAQSALPRLEQQMLWEHVLGVSRAWLIAHDTDPLPPAVVAKYFALAQRRLNGEPMAYILGQREFMGHMFKVTPAVLIPRPETEFLVEQALALLPSTPAPRIVDLGTGSGAVAIAIALARPDAVVVATDYSHDALAVARENAHNLCADIEFFQGSWYDALKGQAPFDMIVSNPPYIAEKDPHLYQGDVRFEPITALTASQNGLADLRQIIQGAKAYLTPTGSIWLEHGWDQAAIVRNMLAEADFNQPTSISDLAGIPRITGAYS</sequence>
<dbReference type="GO" id="GO:0032259">
    <property type="term" value="P:methylation"/>
    <property type="evidence" value="ECO:0007669"/>
    <property type="project" value="UniProtKB-KW"/>
</dbReference>
<feature type="binding site" evidence="5">
    <location>
        <position position="135"/>
    </location>
    <ligand>
        <name>S-adenosyl-L-methionine</name>
        <dbReference type="ChEBI" id="CHEBI:59789"/>
    </ligand>
</feature>
<dbReference type="InterPro" id="IPR040758">
    <property type="entry name" value="PrmC_N"/>
</dbReference>
<keyword evidence="9" id="KW-1185">Reference proteome</keyword>
<keyword evidence="1 5" id="KW-0489">Methyltransferase</keyword>
<dbReference type="InterPro" id="IPR004556">
    <property type="entry name" value="HemK-like"/>
</dbReference>
<feature type="domain" description="Release factor glutamine methyltransferase N-terminal" evidence="7">
    <location>
        <begin position="9"/>
        <end position="67"/>
    </location>
</feature>
<dbReference type="PROSITE" id="PS00092">
    <property type="entry name" value="N6_MTASE"/>
    <property type="match status" value="1"/>
</dbReference>
<protein>
    <recommendedName>
        <fullName evidence="5">Release factor glutamine methyltransferase</fullName>
        <shortName evidence="5">RF MTase</shortName>
        <ecNumber evidence="5">2.1.1.297</ecNumber>
    </recommendedName>
    <alternativeName>
        <fullName evidence="5">N5-glutamine methyltransferase PrmC</fullName>
    </alternativeName>
    <alternativeName>
        <fullName evidence="5">Protein-(glutamine-N5) MTase PrmC</fullName>
    </alternativeName>
    <alternativeName>
        <fullName evidence="5">Protein-glutamine N-methyltransferase PrmC</fullName>
    </alternativeName>
</protein>
<name>A0ABP9M8S2_9BURK</name>
<dbReference type="SUPFAM" id="SSF53335">
    <property type="entry name" value="S-adenosyl-L-methionine-dependent methyltransferases"/>
    <property type="match status" value="1"/>
</dbReference>
<feature type="binding site" evidence="5">
    <location>
        <position position="162"/>
    </location>
    <ligand>
        <name>S-adenosyl-L-methionine</name>
        <dbReference type="ChEBI" id="CHEBI:59789"/>
    </ligand>
</feature>
<evidence type="ECO:0000259" key="6">
    <source>
        <dbReference type="Pfam" id="PF05175"/>
    </source>
</evidence>
<dbReference type="Proteomes" id="UP001500227">
    <property type="component" value="Unassembled WGS sequence"/>
</dbReference>
<feature type="domain" description="Methyltransferase small" evidence="6">
    <location>
        <begin position="99"/>
        <end position="186"/>
    </location>
</feature>
<feature type="binding site" evidence="5">
    <location>
        <position position="178"/>
    </location>
    <ligand>
        <name>S-adenosyl-L-methionine</name>
        <dbReference type="ChEBI" id="CHEBI:59789"/>
    </ligand>
</feature>
<comment type="function">
    <text evidence="5">Methylates the class 1 translation termination release factors RF1/PrfA and RF2/PrfB on the glutamine residue of the universally conserved GGQ motif.</text>
</comment>
<dbReference type="EMBL" id="BAABKD010000009">
    <property type="protein sequence ID" value="GAA5090292.1"/>
    <property type="molecule type" value="Genomic_DNA"/>
</dbReference>
<evidence type="ECO:0000256" key="2">
    <source>
        <dbReference type="ARBA" id="ARBA00022679"/>
    </source>
</evidence>
<gene>
    <name evidence="5 8" type="primary">prmC</name>
    <name evidence="8" type="ORF">GCM10023337_14400</name>
</gene>
<dbReference type="Pfam" id="PF05175">
    <property type="entry name" value="MTS"/>
    <property type="match status" value="1"/>
</dbReference>
<evidence type="ECO:0000256" key="3">
    <source>
        <dbReference type="ARBA" id="ARBA00022691"/>
    </source>
</evidence>
<evidence type="ECO:0000256" key="5">
    <source>
        <dbReference type="HAMAP-Rule" id="MF_02126"/>
    </source>
</evidence>
<comment type="caution">
    <text evidence="8">The sequence shown here is derived from an EMBL/GenBank/DDBJ whole genome shotgun (WGS) entry which is preliminary data.</text>
</comment>
<keyword evidence="2 5" id="KW-0808">Transferase</keyword>
<organism evidence="8 9">
    <name type="scientific">Paenalcaligenes hermetiae</name>
    <dbReference type="NCBI Taxonomy" id="1157987"/>
    <lineage>
        <taxon>Bacteria</taxon>
        <taxon>Pseudomonadati</taxon>
        <taxon>Pseudomonadota</taxon>
        <taxon>Betaproteobacteria</taxon>
        <taxon>Burkholderiales</taxon>
        <taxon>Alcaligenaceae</taxon>
        <taxon>Paenalcaligenes</taxon>
    </lineage>
</organism>
<dbReference type="Gene3D" id="1.10.8.10">
    <property type="entry name" value="DNA helicase RuvA subunit, C-terminal domain"/>
    <property type="match status" value="1"/>
</dbReference>
<dbReference type="InterPro" id="IPR029063">
    <property type="entry name" value="SAM-dependent_MTases_sf"/>
</dbReference>
<dbReference type="CDD" id="cd02440">
    <property type="entry name" value="AdoMet_MTases"/>
    <property type="match status" value="1"/>
</dbReference>
<dbReference type="GO" id="GO:0008168">
    <property type="term" value="F:methyltransferase activity"/>
    <property type="evidence" value="ECO:0007669"/>
    <property type="project" value="UniProtKB-KW"/>
</dbReference>
<dbReference type="PANTHER" id="PTHR18895">
    <property type="entry name" value="HEMK METHYLTRANSFERASE"/>
    <property type="match status" value="1"/>
</dbReference>
<evidence type="ECO:0000313" key="9">
    <source>
        <dbReference type="Proteomes" id="UP001500227"/>
    </source>
</evidence>
<feature type="binding site" evidence="5">
    <location>
        <begin position="178"/>
        <end position="181"/>
    </location>
    <ligand>
        <name>substrate</name>
    </ligand>
</feature>
<dbReference type="InterPro" id="IPR002052">
    <property type="entry name" value="DNA_methylase_N6_adenine_CS"/>
</dbReference>
<dbReference type="InterPro" id="IPR050320">
    <property type="entry name" value="N5-glutamine_MTase"/>
</dbReference>
<dbReference type="Pfam" id="PF17827">
    <property type="entry name" value="PrmC_N"/>
    <property type="match status" value="1"/>
</dbReference>
<dbReference type="InterPro" id="IPR019874">
    <property type="entry name" value="RF_methyltr_PrmC"/>
</dbReference>
<evidence type="ECO:0000313" key="8">
    <source>
        <dbReference type="EMBL" id="GAA5090292.1"/>
    </source>
</evidence>